<proteinExistence type="predicted"/>
<protein>
    <submittedName>
        <fullName evidence="1">Uncharacterized protein</fullName>
    </submittedName>
</protein>
<organism evidence="1">
    <name type="scientific">marine sediment metagenome</name>
    <dbReference type="NCBI Taxonomy" id="412755"/>
    <lineage>
        <taxon>unclassified sequences</taxon>
        <taxon>metagenomes</taxon>
        <taxon>ecological metagenomes</taxon>
    </lineage>
</organism>
<gene>
    <name evidence="1" type="ORF">S01H1_84980</name>
</gene>
<comment type="caution">
    <text evidence="1">The sequence shown here is derived from an EMBL/GenBank/DDBJ whole genome shotgun (WGS) entry which is preliminary data.</text>
</comment>
<feature type="non-terminal residue" evidence="1">
    <location>
        <position position="1"/>
    </location>
</feature>
<accession>X0YG66</accession>
<evidence type="ECO:0000313" key="1">
    <source>
        <dbReference type="EMBL" id="GAG46217.1"/>
    </source>
</evidence>
<reference evidence="1" key="1">
    <citation type="journal article" date="2014" name="Front. Microbiol.">
        <title>High frequency of phylogenetically diverse reductive dehalogenase-homologous genes in deep subseafloor sedimentary metagenomes.</title>
        <authorList>
            <person name="Kawai M."/>
            <person name="Futagami T."/>
            <person name="Toyoda A."/>
            <person name="Takaki Y."/>
            <person name="Nishi S."/>
            <person name="Hori S."/>
            <person name="Arai W."/>
            <person name="Tsubouchi T."/>
            <person name="Morono Y."/>
            <person name="Uchiyama I."/>
            <person name="Ito T."/>
            <person name="Fujiyama A."/>
            <person name="Inagaki F."/>
            <person name="Takami H."/>
        </authorList>
    </citation>
    <scope>NUCLEOTIDE SEQUENCE</scope>
    <source>
        <strain evidence="1">Expedition CK06-06</strain>
    </source>
</reference>
<dbReference type="EMBL" id="BARS01058184">
    <property type="protein sequence ID" value="GAG46217.1"/>
    <property type="molecule type" value="Genomic_DNA"/>
</dbReference>
<name>X0YG66_9ZZZZ</name>
<sequence length="38" mass="4486">KERFLITSKSGFTKNCLERMHDEGILHWGIKDIKNIVK</sequence>
<dbReference type="AlphaFoldDB" id="X0YG66"/>